<dbReference type="Proteomes" id="UP000007488">
    <property type="component" value="Chromosome"/>
</dbReference>
<evidence type="ECO:0000256" key="1">
    <source>
        <dbReference type="SAM" id="Phobius"/>
    </source>
</evidence>
<evidence type="ECO:0000313" key="2">
    <source>
        <dbReference type="EMBL" id="ADY54987.1"/>
    </source>
</evidence>
<gene>
    <name evidence="2" type="ordered locus">Sgly_0625</name>
</gene>
<dbReference type="RefSeq" id="WP_013623858.1">
    <property type="nucleotide sequence ID" value="NC_015172.1"/>
</dbReference>
<keyword evidence="1" id="KW-1133">Transmembrane helix</keyword>
<protein>
    <submittedName>
        <fullName evidence="2">Uncharacterized protein</fullName>
    </submittedName>
</protein>
<keyword evidence="3" id="KW-1185">Reference proteome</keyword>
<dbReference type="HOGENOM" id="CLU_1739610_0_0_9"/>
<feature type="transmembrane region" description="Helical" evidence="1">
    <location>
        <begin position="12"/>
        <end position="31"/>
    </location>
</feature>
<name>F0SZX6_SYNGF</name>
<dbReference type="AlphaFoldDB" id="F0SZX6"/>
<dbReference type="KEGG" id="sgy:Sgly_0625"/>
<reference evidence="3" key="2">
    <citation type="submission" date="2011-02" db="EMBL/GenBank/DDBJ databases">
        <title>The complete genome of Syntrophobotulus glycolicus DSM 8271.</title>
        <authorList>
            <person name="Lucas S."/>
            <person name="Copeland A."/>
            <person name="Lapidus A."/>
            <person name="Bruce D."/>
            <person name="Goodwin L."/>
            <person name="Pitluck S."/>
            <person name="Kyrpides N."/>
            <person name="Mavromatis K."/>
            <person name="Pagani I."/>
            <person name="Ivanova N."/>
            <person name="Mikhailova N."/>
            <person name="Chertkov O."/>
            <person name="Held B."/>
            <person name="Detter J.C."/>
            <person name="Tapia R."/>
            <person name="Han C."/>
            <person name="Land M."/>
            <person name="Hauser L."/>
            <person name="Markowitz V."/>
            <person name="Cheng J.-F."/>
            <person name="Hugenholtz P."/>
            <person name="Woyke T."/>
            <person name="Wu D."/>
            <person name="Spring S."/>
            <person name="Schroeder M."/>
            <person name="Brambilla E."/>
            <person name="Klenk H.-P."/>
            <person name="Eisen J.A."/>
        </authorList>
    </citation>
    <scope>NUCLEOTIDE SEQUENCE [LARGE SCALE GENOMIC DNA]</scope>
    <source>
        <strain evidence="3">DSM 8271 / FlGlyR</strain>
    </source>
</reference>
<evidence type="ECO:0000313" key="3">
    <source>
        <dbReference type="Proteomes" id="UP000007488"/>
    </source>
</evidence>
<dbReference type="EMBL" id="CP002547">
    <property type="protein sequence ID" value="ADY54987.1"/>
    <property type="molecule type" value="Genomic_DNA"/>
</dbReference>
<proteinExistence type="predicted"/>
<keyword evidence="1" id="KW-0812">Transmembrane</keyword>
<feature type="transmembrane region" description="Helical" evidence="1">
    <location>
        <begin position="51"/>
        <end position="72"/>
    </location>
</feature>
<sequence length="150" mass="17396">MMDLVNYYRQLFLISWPAFCLFLSIMIFFVYRFALRMKAYRTGGKKTKALIRMWVMTLISLAVMIVFGTMFLTEHGEWLEKPGYMKGKIKEINSSGEKAVLTIDGAQSTLDLFAEKSIQEKLNKGDIVELFYIPGKKVIYQCNFLTEKSD</sequence>
<keyword evidence="1" id="KW-0472">Membrane</keyword>
<reference evidence="2 3" key="1">
    <citation type="journal article" date="2011" name="Stand. Genomic Sci.">
        <title>Complete genome sequence of Syntrophobotulus glycolicus type strain (FlGlyR).</title>
        <authorList>
            <person name="Han C."/>
            <person name="Mwirichia R."/>
            <person name="Chertkov O."/>
            <person name="Held B."/>
            <person name="Lapidus A."/>
            <person name="Nolan M."/>
            <person name="Lucas S."/>
            <person name="Hammon N."/>
            <person name="Deshpande S."/>
            <person name="Cheng J.F."/>
            <person name="Tapia R."/>
            <person name="Goodwin L."/>
            <person name="Pitluck S."/>
            <person name="Huntemann M."/>
            <person name="Liolios K."/>
            <person name="Ivanova N."/>
            <person name="Pagani I."/>
            <person name="Mavromatis K."/>
            <person name="Ovchinikova G."/>
            <person name="Pati A."/>
            <person name="Chen A."/>
            <person name="Palaniappan K."/>
            <person name="Land M."/>
            <person name="Hauser L."/>
            <person name="Brambilla E.M."/>
            <person name="Rohde M."/>
            <person name="Spring S."/>
            <person name="Sikorski J."/>
            <person name="Goker M."/>
            <person name="Woyke T."/>
            <person name="Bristow J."/>
            <person name="Eisen J.A."/>
            <person name="Markowitz V."/>
            <person name="Hugenholtz P."/>
            <person name="Kyrpides N.C."/>
            <person name="Klenk H.P."/>
            <person name="Detter J.C."/>
        </authorList>
    </citation>
    <scope>NUCLEOTIDE SEQUENCE [LARGE SCALE GENOMIC DNA]</scope>
    <source>
        <strain evidence="3">DSM 8271 / FlGlyR</strain>
    </source>
</reference>
<accession>F0SZX6</accession>
<organism evidence="2 3">
    <name type="scientific">Syntrophobotulus glycolicus (strain DSM 8271 / FlGlyR)</name>
    <dbReference type="NCBI Taxonomy" id="645991"/>
    <lineage>
        <taxon>Bacteria</taxon>
        <taxon>Bacillati</taxon>
        <taxon>Bacillota</taxon>
        <taxon>Clostridia</taxon>
        <taxon>Eubacteriales</taxon>
        <taxon>Desulfitobacteriaceae</taxon>
        <taxon>Syntrophobotulus</taxon>
    </lineage>
</organism>